<proteinExistence type="predicted"/>
<accession>A0ABD0JEE0</accession>
<evidence type="ECO:0000313" key="1">
    <source>
        <dbReference type="EMBL" id="KAK7471358.1"/>
    </source>
</evidence>
<gene>
    <name evidence="1" type="ORF">BaRGS_00035996</name>
</gene>
<organism evidence="1 2">
    <name type="scientific">Batillaria attramentaria</name>
    <dbReference type="NCBI Taxonomy" id="370345"/>
    <lineage>
        <taxon>Eukaryota</taxon>
        <taxon>Metazoa</taxon>
        <taxon>Spiralia</taxon>
        <taxon>Lophotrochozoa</taxon>
        <taxon>Mollusca</taxon>
        <taxon>Gastropoda</taxon>
        <taxon>Caenogastropoda</taxon>
        <taxon>Sorbeoconcha</taxon>
        <taxon>Cerithioidea</taxon>
        <taxon>Batillariidae</taxon>
        <taxon>Batillaria</taxon>
    </lineage>
</organism>
<reference evidence="1 2" key="1">
    <citation type="journal article" date="2023" name="Sci. Data">
        <title>Genome assembly of the Korean intertidal mud-creeper Batillaria attramentaria.</title>
        <authorList>
            <person name="Patra A.K."/>
            <person name="Ho P.T."/>
            <person name="Jun S."/>
            <person name="Lee S.J."/>
            <person name="Kim Y."/>
            <person name="Won Y.J."/>
        </authorList>
    </citation>
    <scope>NUCLEOTIDE SEQUENCE [LARGE SCALE GENOMIC DNA]</scope>
    <source>
        <strain evidence="1">Wonlab-2016</strain>
    </source>
</reference>
<sequence length="60" mass="6890">IPLLYEKLWVPSTLSTSSSVDYQTVDFIKCWLSDSRLQVLIIRLSTSSSVDYQTVDFIKC</sequence>
<dbReference type="Proteomes" id="UP001519460">
    <property type="component" value="Unassembled WGS sequence"/>
</dbReference>
<name>A0ABD0JEE0_9CAEN</name>
<evidence type="ECO:0000313" key="2">
    <source>
        <dbReference type="Proteomes" id="UP001519460"/>
    </source>
</evidence>
<dbReference type="AlphaFoldDB" id="A0ABD0JEE0"/>
<dbReference type="EMBL" id="JACVVK020000496">
    <property type="protein sequence ID" value="KAK7471358.1"/>
    <property type="molecule type" value="Genomic_DNA"/>
</dbReference>
<comment type="caution">
    <text evidence="1">The sequence shown here is derived from an EMBL/GenBank/DDBJ whole genome shotgun (WGS) entry which is preliminary data.</text>
</comment>
<protein>
    <submittedName>
        <fullName evidence="1">Uncharacterized protein</fullName>
    </submittedName>
</protein>
<feature type="non-terminal residue" evidence="1">
    <location>
        <position position="1"/>
    </location>
</feature>
<keyword evidence="2" id="KW-1185">Reference proteome</keyword>